<keyword evidence="1" id="KW-0732">Signal</keyword>
<feature type="signal peptide" evidence="1">
    <location>
        <begin position="1"/>
        <end position="23"/>
    </location>
</feature>
<feature type="chain" id="PRO_5004590149" description="Secreted protein" evidence="1">
    <location>
        <begin position="24"/>
        <end position="85"/>
    </location>
</feature>
<accession>T1IY97</accession>
<sequence>MELNTWCRCLFVFYCFFEHFSYAATPLGRSVPECISNCENQHEKSSITSAKQRWVMPLANLGDKQYYLGIFLRYIYYIFKLQILH</sequence>
<evidence type="ECO:0000313" key="3">
    <source>
        <dbReference type="Proteomes" id="UP000014500"/>
    </source>
</evidence>
<dbReference type="HOGENOM" id="CLU_2515512_0_0_1"/>
<name>T1IY97_STRMM</name>
<dbReference type="EMBL" id="JH431674">
    <property type="status" value="NOT_ANNOTATED_CDS"/>
    <property type="molecule type" value="Genomic_DNA"/>
</dbReference>
<dbReference type="EnsemblMetazoa" id="SMAR006204-RA">
    <property type="protein sequence ID" value="SMAR006204-PA"/>
    <property type="gene ID" value="SMAR006204"/>
</dbReference>
<reference evidence="3" key="1">
    <citation type="submission" date="2011-05" db="EMBL/GenBank/DDBJ databases">
        <authorList>
            <person name="Richards S.R."/>
            <person name="Qu J."/>
            <person name="Jiang H."/>
            <person name="Jhangiani S.N."/>
            <person name="Agravi P."/>
            <person name="Goodspeed R."/>
            <person name="Gross S."/>
            <person name="Mandapat C."/>
            <person name="Jackson L."/>
            <person name="Mathew T."/>
            <person name="Pu L."/>
            <person name="Thornton R."/>
            <person name="Saada N."/>
            <person name="Wilczek-Boney K.B."/>
            <person name="Lee S."/>
            <person name="Kovar C."/>
            <person name="Wu Y."/>
            <person name="Scherer S.E."/>
            <person name="Worley K.C."/>
            <person name="Muzny D.M."/>
            <person name="Gibbs R."/>
        </authorList>
    </citation>
    <scope>NUCLEOTIDE SEQUENCE</scope>
    <source>
        <strain evidence="3">Brora</strain>
    </source>
</reference>
<proteinExistence type="predicted"/>
<organism evidence="2 3">
    <name type="scientific">Strigamia maritima</name>
    <name type="common">European centipede</name>
    <name type="synonym">Geophilus maritimus</name>
    <dbReference type="NCBI Taxonomy" id="126957"/>
    <lineage>
        <taxon>Eukaryota</taxon>
        <taxon>Metazoa</taxon>
        <taxon>Ecdysozoa</taxon>
        <taxon>Arthropoda</taxon>
        <taxon>Myriapoda</taxon>
        <taxon>Chilopoda</taxon>
        <taxon>Pleurostigmophora</taxon>
        <taxon>Geophilomorpha</taxon>
        <taxon>Linotaeniidae</taxon>
        <taxon>Strigamia</taxon>
    </lineage>
</organism>
<evidence type="ECO:0000313" key="2">
    <source>
        <dbReference type="EnsemblMetazoa" id="SMAR006204-PA"/>
    </source>
</evidence>
<evidence type="ECO:0008006" key="4">
    <source>
        <dbReference type="Google" id="ProtNLM"/>
    </source>
</evidence>
<reference evidence="2" key="2">
    <citation type="submission" date="2015-02" db="UniProtKB">
        <authorList>
            <consortium name="EnsemblMetazoa"/>
        </authorList>
    </citation>
    <scope>IDENTIFICATION</scope>
</reference>
<dbReference type="Proteomes" id="UP000014500">
    <property type="component" value="Unassembled WGS sequence"/>
</dbReference>
<evidence type="ECO:0000256" key="1">
    <source>
        <dbReference type="SAM" id="SignalP"/>
    </source>
</evidence>
<dbReference type="AlphaFoldDB" id="T1IY97"/>
<protein>
    <recommendedName>
        <fullName evidence="4">Secreted protein</fullName>
    </recommendedName>
</protein>
<keyword evidence="3" id="KW-1185">Reference proteome</keyword>